<evidence type="ECO:0000313" key="2">
    <source>
        <dbReference type="Proteomes" id="UP001152561"/>
    </source>
</evidence>
<name>A0A9Q1L9D7_9SOLA</name>
<organism evidence="1 2">
    <name type="scientific">Anisodus acutangulus</name>
    <dbReference type="NCBI Taxonomy" id="402998"/>
    <lineage>
        <taxon>Eukaryota</taxon>
        <taxon>Viridiplantae</taxon>
        <taxon>Streptophyta</taxon>
        <taxon>Embryophyta</taxon>
        <taxon>Tracheophyta</taxon>
        <taxon>Spermatophyta</taxon>
        <taxon>Magnoliopsida</taxon>
        <taxon>eudicotyledons</taxon>
        <taxon>Gunneridae</taxon>
        <taxon>Pentapetalae</taxon>
        <taxon>asterids</taxon>
        <taxon>lamiids</taxon>
        <taxon>Solanales</taxon>
        <taxon>Solanaceae</taxon>
        <taxon>Solanoideae</taxon>
        <taxon>Hyoscyameae</taxon>
        <taxon>Anisodus</taxon>
    </lineage>
</organism>
<dbReference type="EMBL" id="JAJAGQ010000021">
    <property type="protein sequence ID" value="KAJ8531256.1"/>
    <property type="molecule type" value="Genomic_DNA"/>
</dbReference>
<accession>A0A9Q1L9D7</accession>
<comment type="caution">
    <text evidence="1">The sequence shown here is derived from an EMBL/GenBank/DDBJ whole genome shotgun (WGS) entry which is preliminary data.</text>
</comment>
<dbReference type="OrthoDB" id="1265415at2759"/>
<dbReference type="Proteomes" id="UP001152561">
    <property type="component" value="Unassembled WGS sequence"/>
</dbReference>
<keyword evidence="2" id="KW-1185">Reference proteome</keyword>
<sequence>MDSAAVQKLSLDIDLRDTRPSARGMDAAIDGPVLPLPFAPSYIALEGDTIRAGKSNRLQKISSLAQLFPFQSLPQILGPAHNFVDSLKFLTFEVGVLLEPLPQDQEMDDLATCRTQSTSIELELFSRIQSEESEMAYGLPPQEFGER</sequence>
<evidence type="ECO:0000313" key="1">
    <source>
        <dbReference type="EMBL" id="KAJ8531256.1"/>
    </source>
</evidence>
<dbReference type="AlphaFoldDB" id="A0A9Q1L9D7"/>
<protein>
    <submittedName>
        <fullName evidence="1">Uncharacterized protein</fullName>
    </submittedName>
</protein>
<gene>
    <name evidence="1" type="ORF">K7X08_026690</name>
</gene>
<proteinExistence type="predicted"/>
<reference evidence="2" key="1">
    <citation type="journal article" date="2023" name="Proc. Natl. Acad. Sci. U.S.A.">
        <title>Genomic and structural basis for evolution of tropane alkaloid biosynthesis.</title>
        <authorList>
            <person name="Wanga Y.-J."/>
            <person name="Taina T."/>
            <person name="Yua J.-Y."/>
            <person name="Lia J."/>
            <person name="Xua B."/>
            <person name="Chenc J."/>
            <person name="D'Auriad J.C."/>
            <person name="Huanga J.-P."/>
            <person name="Huanga S.-X."/>
        </authorList>
    </citation>
    <scope>NUCLEOTIDE SEQUENCE [LARGE SCALE GENOMIC DNA]</scope>
    <source>
        <strain evidence="2">cv. KIB-2019</strain>
    </source>
</reference>